<dbReference type="PROSITE" id="PS51918">
    <property type="entry name" value="RADICAL_SAM"/>
    <property type="match status" value="1"/>
</dbReference>
<dbReference type="PANTHER" id="PTHR13932:SF5">
    <property type="entry name" value="RADICAL S-ADENOSYL METHIONINE DOMAIN-CONTAINING PROTEIN 1, MITOCHONDRIAL"/>
    <property type="match status" value="1"/>
</dbReference>
<dbReference type="GO" id="GO:0051539">
    <property type="term" value="F:4 iron, 4 sulfur cluster binding"/>
    <property type="evidence" value="ECO:0007669"/>
    <property type="project" value="InterPro"/>
</dbReference>
<organism evidence="9 10">
    <name type="scientific">Micractinium conductrix</name>
    <dbReference type="NCBI Taxonomy" id="554055"/>
    <lineage>
        <taxon>Eukaryota</taxon>
        <taxon>Viridiplantae</taxon>
        <taxon>Chlorophyta</taxon>
        <taxon>core chlorophytes</taxon>
        <taxon>Trebouxiophyceae</taxon>
        <taxon>Chlorellales</taxon>
        <taxon>Chlorellaceae</taxon>
        <taxon>Chlorella clade</taxon>
        <taxon>Micractinium</taxon>
    </lineage>
</organism>
<dbReference type="STRING" id="554055.A0A2P6V4X0"/>
<sequence length="915" mass="99298">MLGAIACWAMALIFGAYALPHVIVAWFYRTKDLKKAYNAEWALVTGASSGIGKSIATKLAGQGLNVVLVALGDSLLDSTHKELSERYPRVTFRKIGVNLGVPGAYLDTIAKETADIDVQVVFCNAGYVLTGFFADVPADQQMANLECNAVSAVQVTHLLLGRMRAKKLRGCFVYTSSAAAMIPNPFSVLYASTKSFLSSFGASLAAEVRPYGIDVLVFHPSPVATRFYDKAHKLDAMEFFKKFAVSPDELPDTVFASIGRVVWRDVGPTAVGFRLLMKLVDYNLMAYATALFAPFMADFKRQLQAGWPAHGVNHRPASAWQQHLARRRRSSSSAATAAAEAPASGSLPAAERGQPDDEQPSAAYVHLPFCKRKCSYCDFPVIAVGKDLAGTPHVQDNMRRYVDWVLQEVEASARLNVAPLTSVFFGGGTPSLLPLPLLEEILAALDRRFGLAAGAEVSIEADPGTFDAQRLRSYMGLGVNRFSVGVQTFQDDLLALCGRGHDLADVFRAVEAVHAAGVPNWSLDLMSGLPQLTEELWGKSLEQALDAGPHHISTYDLQVEEHTPFARRYSPGEAPLPSDASAAAMYHMASHVLRGAGLEHYEVSNFAMPGHRCAHNMAYWEGRSYYAFGLGSASYLEGRRFSRPKRLNAYRRWVEQYAADAAQQGRQVGGSWLPRESADDRLLDTVMLRLRLADGLQLGQLAASHPQGGEAVDALLRALRPHIARGAQSRARPQVSRAFGDGVPMKIGLIWAVAALFLAVIAAAGISTPGGLSREQIPQFVLLTHDDSIEDDTYDLMSAITKGRSASGCSLTATMFVLASGTDCELAVELYHRGYELADHTKDHKSLIKLDKSDIEAQIVGGRHEIAACGIPEGDIVGFRAPYLDTNPDVREVLHEAGFLYDSSLMEDTQGDSVS</sequence>
<dbReference type="AlphaFoldDB" id="A0A2P6V4X0"/>
<evidence type="ECO:0000313" key="9">
    <source>
        <dbReference type="EMBL" id="PSC69136.1"/>
    </source>
</evidence>
<keyword evidence="6" id="KW-0812">Transmembrane</keyword>
<evidence type="ECO:0000259" key="7">
    <source>
        <dbReference type="PROSITE" id="PS51677"/>
    </source>
</evidence>
<dbReference type="SMART" id="SM00729">
    <property type="entry name" value="Elp3"/>
    <property type="match status" value="1"/>
</dbReference>
<dbReference type="CDD" id="cd01335">
    <property type="entry name" value="Radical_SAM"/>
    <property type="match status" value="1"/>
</dbReference>
<dbReference type="SUPFAM" id="SSF51735">
    <property type="entry name" value="NAD(P)-binding Rossmann-fold domains"/>
    <property type="match status" value="1"/>
</dbReference>
<comment type="similarity">
    <text evidence="1">Belongs to the anaerobic coproporphyrinogen-III oxidase family. HemW subfamily.</text>
</comment>
<dbReference type="EMBL" id="LHPF02000029">
    <property type="protein sequence ID" value="PSC69136.1"/>
    <property type="molecule type" value="Genomic_DNA"/>
</dbReference>
<name>A0A2P6V4X0_9CHLO</name>
<protein>
    <recommendedName>
        <fullName evidence="2">Radical S-adenosyl methionine domain-containing protein 1, mitochondrial</fullName>
    </recommendedName>
    <alternativeName>
        <fullName evidence="3">Putative heme chaperone</fullName>
    </alternativeName>
</protein>
<dbReference type="InterPro" id="IPR004559">
    <property type="entry name" value="HemW-like"/>
</dbReference>
<feature type="compositionally biased region" description="Low complexity" evidence="5">
    <location>
        <begin position="331"/>
        <end position="351"/>
    </location>
</feature>
<dbReference type="InterPro" id="IPR002347">
    <property type="entry name" value="SDR_fam"/>
</dbReference>
<dbReference type="Gene3D" id="3.20.20.370">
    <property type="entry name" value="Glycoside hydrolase/deacetylase"/>
    <property type="match status" value="1"/>
</dbReference>
<dbReference type="InterPro" id="IPR020904">
    <property type="entry name" value="Sc_DH/Rdtase_CS"/>
</dbReference>
<evidence type="ECO:0000256" key="3">
    <source>
        <dbReference type="ARBA" id="ARBA00033094"/>
    </source>
</evidence>
<dbReference type="SFLD" id="SFLDF00562">
    <property type="entry name" value="HemN-like__clustered_with_heat"/>
    <property type="match status" value="1"/>
</dbReference>
<dbReference type="GO" id="GO:0005737">
    <property type="term" value="C:cytoplasm"/>
    <property type="evidence" value="ECO:0007669"/>
    <property type="project" value="InterPro"/>
</dbReference>
<dbReference type="PANTHER" id="PTHR13932">
    <property type="entry name" value="COPROPORPHYRINIGEN III OXIDASE"/>
    <property type="match status" value="1"/>
</dbReference>
<dbReference type="Proteomes" id="UP000239649">
    <property type="component" value="Unassembled WGS sequence"/>
</dbReference>
<evidence type="ECO:0000256" key="6">
    <source>
        <dbReference type="SAM" id="Phobius"/>
    </source>
</evidence>
<dbReference type="SUPFAM" id="SSF102114">
    <property type="entry name" value="Radical SAM enzymes"/>
    <property type="match status" value="1"/>
</dbReference>
<evidence type="ECO:0000256" key="1">
    <source>
        <dbReference type="ARBA" id="ARBA00006100"/>
    </source>
</evidence>
<evidence type="ECO:0000256" key="2">
    <source>
        <dbReference type="ARBA" id="ARBA00014678"/>
    </source>
</evidence>
<feature type="domain" description="NodB homology" evidence="7">
    <location>
        <begin position="779"/>
        <end position="915"/>
    </location>
</feature>
<dbReference type="InterPro" id="IPR002509">
    <property type="entry name" value="NODB_dom"/>
</dbReference>
<evidence type="ECO:0000256" key="5">
    <source>
        <dbReference type="SAM" id="MobiDB-lite"/>
    </source>
</evidence>
<dbReference type="SUPFAM" id="SSF88713">
    <property type="entry name" value="Glycoside hydrolase/deacetylase"/>
    <property type="match status" value="1"/>
</dbReference>
<dbReference type="SFLD" id="SFLDG01065">
    <property type="entry name" value="anaerobic_coproporphyrinogen-I"/>
    <property type="match status" value="1"/>
</dbReference>
<dbReference type="Pfam" id="PF00106">
    <property type="entry name" value="adh_short"/>
    <property type="match status" value="1"/>
</dbReference>
<comment type="function">
    <text evidence="4">May be a heme chaperone, appears to bind heme. Homologous bacterial proteins do not have oxygen-independent coproporphyrinogen-III oxidase activity. Binds 1 [4Fe-4S] cluster. The cluster is coordinated with 3 cysteines and an exchangeable S-adenosyl-L-methionine.</text>
</comment>
<evidence type="ECO:0000256" key="4">
    <source>
        <dbReference type="ARBA" id="ARBA00045130"/>
    </source>
</evidence>
<feature type="region of interest" description="Disordered" evidence="5">
    <location>
        <begin position="331"/>
        <end position="360"/>
    </location>
</feature>
<dbReference type="SFLD" id="SFLDG01082">
    <property type="entry name" value="B12-binding_domain_containing"/>
    <property type="match status" value="1"/>
</dbReference>
<proteinExistence type="inferred from homology"/>
<dbReference type="OrthoDB" id="5545019at2759"/>
<keyword evidence="10" id="KW-1185">Reference proteome</keyword>
<dbReference type="PRINTS" id="PR00081">
    <property type="entry name" value="GDHRDH"/>
</dbReference>
<dbReference type="Pfam" id="PF01522">
    <property type="entry name" value="Polysacc_deac_1"/>
    <property type="match status" value="1"/>
</dbReference>
<dbReference type="Gene3D" id="3.30.750.200">
    <property type="match status" value="1"/>
</dbReference>
<evidence type="ECO:0000313" key="10">
    <source>
        <dbReference type="Proteomes" id="UP000239649"/>
    </source>
</evidence>
<dbReference type="InterPro" id="IPR034505">
    <property type="entry name" value="Coproporphyrinogen-III_oxidase"/>
</dbReference>
<dbReference type="PROSITE" id="PS00061">
    <property type="entry name" value="ADH_SHORT"/>
    <property type="match status" value="1"/>
</dbReference>
<dbReference type="InterPro" id="IPR011330">
    <property type="entry name" value="Glyco_hydro/deAcase_b/a-brl"/>
</dbReference>
<feature type="domain" description="Radical SAM core" evidence="8">
    <location>
        <begin position="355"/>
        <end position="599"/>
    </location>
</feature>
<comment type="caution">
    <text evidence="9">The sequence shown here is derived from an EMBL/GenBank/DDBJ whole genome shotgun (WGS) entry which is preliminary data.</text>
</comment>
<dbReference type="GO" id="GO:0006779">
    <property type="term" value="P:porphyrin-containing compound biosynthetic process"/>
    <property type="evidence" value="ECO:0007669"/>
    <property type="project" value="InterPro"/>
</dbReference>
<accession>A0A2P6V4X0</accession>
<dbReference type="PROSITE" id="PS51677">
    <property type="entry name" value="NODB"/>
    <property type="match status" value="1"/>
</dbReference>
<dbReference type="SFLD" id="SFLDS00029">
    <property type="entry name" value="Radical_SAM"/>
    <property type="match status" value="1"/>
</dbReference>
<dbReference type="InterPro" id="IPR036291">
    <property type="entry name" value="NAD(P)-bd_dom_sf"/>
</dbReference>
<reference evidence="9 10" key="1">
    <citation type="journal article" date="2018" name="Plant J.">
        <title>Genome sequences of Chlorella sorokiniana UTEX 1602 and Micractinium conductrix SAG 241.80: implications to maltose excretion by a green alga.</title>
        <authorList>
            <person name="Arriola M.B."/>
            <person name="Velmurugan N."/>
            <person name="Zhang Y."/>
            <person name="Plunkett M.H."/>
            <person name="Hondzo H."/>
            <person name="Barney B.M."/>
        </authorList>
    </citation>
    <scope>NUCLEOTIDE SEQUENCE [LARGE SCALE GENOMIC DNA]</scope>
    <source>
        <strain evidence="9 10">SAG 241.80</strain>
    </source>
</reference>
<dbReference type="GO" id="GO:0005975">
    <property type="term" value="P:carbohydrate metabolic process"/>
    <property type="evidence" value="ECO:0007669"/>
    <property type="project" value="InterPro"/>
</dbReference>
<dbReference type="InterPro" id="IPR007197">
    <property type="entry name" value="rSAM"/>
</dbReference>
<dbReference type="NCBIfam" id="TIGR00539">
    <property type="entry name" value="hemN_rel"/>
    <property type="match status" value="1"/>
</dbReference>
<dbReference type="GO" id="GO:0004109">
    <property type="term" value="F:coproporphyrinogen oxidase activity"/>
    <property type="evidence" value="ECO:0007669"/>
    <property type="project" value="InterPro"/>
</dbReference>
<dbReference type="InterPro" id="IPR006638">
    <property type="entry name" value="Elp3/MiaA/NifB-like_rSAM"/>
</dbReference>
<dbReference type="InterPro" id="IPR058240">
    <property type="entry name" value="rSAM_sf"/>
</dbReference>
<gene>
    <name evidence="9" type="ORF">C2E20_7354</name>
</gene>
<feature type="transmembrane region" description="Helical" evidence="6">
    <location>
        <begin position="747"/>
        <end position="766"/>
    </location>
</feature>
<evidence type="ECO:0000259" key="8">
    <source>
        <dbReference type="PROSITE" id="PS51918"/>
    </source>
</evidence>
<keyword evidence="6" id="KW-1133">Transmembrane helix</keyword>
<keyword evidence="6" id="KW-0472">Membrane</keyword>
<dbReference type="Gene3D" id="3.40.50.720">
    <property type="entry name" value="NAD(P)-binding Rossmann-like Domain"/>
    <property type="match status" value="1"/>
</dbReference>
<dbReference type="GO" id="GO:0016810">
    <property type="term" value="F:hydrolase activity, acting on carbon-nitrogen (but not peptide) bonds"/>
    <property type="evidence" value="ECO:0007669"/>
    <property type="project" value="InterPro"/>
</dbReference>
<dbReference type="Pfam" id="PF04055">
    <property type="entry name" value="Radical_SAM"/>
    <property type="match status" value="1"/>
</dbReference>